<dbReference type="EMBL" id="CADCUC010000260">
    <property type="protein sequence ID" value="CAA9328200.1"/>
    <property type="molecule type" value="Genomic_DNA"/>
</dbReference>
<organism evidence="2">
    <name type="scientific">uncultured Microvirga sp</name>
    <dbReference type="NCBI Taxonomy" id="412392"/>
    <lineage>
        <taxon>Bacteria</taxon>
        <taxon>Pseudomonadati</taxon>
        <taxon>Pseudomonadota</taxon>
        <taxon>Alphaproteobacteria</taxon>
        <taxon>Hyphomicrobiales</taxon>
        <taxon>Methylobacteriaceae</taxon>
        <taxon>Microvirga</taxon>
        <taxon>environmental samples</taxon>
    </lineage>
</organism>
<evidence type="ECO:0000313" key="2">
    <source>
        <dbReference type="EMBL" id="CAA9328200.1"/>
    </source>
</evidence>
<feature type="region of interest" description="Disordered" evidence="1">
    <location>
        <begin position="121"/>
        <end position="144"/>
    </location>
</feature>
<accession>A0A6J4LCR5</accession>
<feature type="non-terminal residue" evidence="2">
    <location>
        <position position="1"/>
    </location>
</feature>
<feature type="compositionally biased region" description="Basic residues" evidence="1">
    <location>
        <begin position="121"/>
        <end position="139"/>
    </location>
</feature>
<feature type="region of interest" description="Disordered" evidence="1">
    <location>
        <begin position="333"/>
        <end position="356"/>
    </location>
</feature>
<feature type="compositionally biased region" description="Basic and acidic residues" evidence="1">
    <location>
        <begin position="273"/>
        <end position="282"/>
    </location>
</feature>
<proteinExistence type="predicted"/>
<gene>
    <name evidence="2" type="ORF">AVDCRST_MAG90-1332</name>
</gene>
<feature type="non-terminal residue" evidence="2">
    <location>
        <position position="356"/>
    </location>
</feature>
<feature type="region of interest" description="Disordered" evidence="1">
    <location>
        <begin position="1"/>
        <end position="72"/>
    </location>
</feature>
<evidence type="ECO:0000256" key="1">
    <source>
        <dbReference type="SAM" id="MobiDB-lite"/>
    </source>
</evidence>
<feature type="compositionally biased region" description="Basic residues" evidence="1">
    <location>
        <begin position="236"/>
        <end position="270"/>
    </location>
</feature>
<name>A0A6J4LCR5_9HYPH</name>
<protein>
    <submittedName>
        <fullName evidence="2">ABC transporter, permease protein 1 (Cluster 5, nickel/peptides/opines)</fullName>
    </submittedName>
</protein>
<dbReference type="AlphaFoldDB" id="A0A6J4LCR5"/>
<feature type="compositionally biased region" description="Gly residues" evidence="1">
    <location>
        <begin position="1"/>
        <end position="14"/>
    </location>
</feature>
<feature type="compositionally biased region" description="Basic and acidic residues" evidence="1">
    <location>
        <begin position="226"/>
        <end position="235"/>
    </location>
</feature>
<feature type="compositionally biased region" description="Basic and acidic residues" evidence="1">
    <location>
        <begin position="43"/>
        <end position="54"/>
    </location>
</feature>
<reference evidence="2" key="1">
    <citation type="submission" date="2020-02" db="EMBL/GenBank/DDBJ databases">
        <authorList>
            <person name="Meier V. D."/>
        </authorList>
    </citation>
    <scope>NUCLEOTIDE SEQUENCE</scope>
    <source>
        <strain evidence="2">AVDCRST_MAG90</strain>
    </source>
</reference>
<feature type="region of interest" description="Disordered" evidence="1">
    <location>
        <begin position="224"/>
        <end position="294"/>
    </location>
</feature>
<sequence length="356" mass="38565">RRGGGGRGTEGAGGTVCPAPPTPLGLRPSRPSPQGGGHSARHPRPENRLHHPDPPRGVARVLCPGAHRPGRPARLRAAARRLGRSPKNADRALRLRPLLPRTVRHLAVAGAARRPRHLHRLRPLGHHGSSPRRRQHAAARRAGDAHRVLLRQSLRLRRRLLPGLVGRQARLRPVRARGQRAALLARHGAGHHLRRRARLAAADRRGSRRLGRLGLGLGACAPHDPAGAHHVGDPHGHHRPHRAGAGRRHPAAGVRHRPARQGPHRSRRLRPCGQERRPDRARGHGAAARVSARRVDPDRDRFLLAGHRLPAQRGDLPARSALAAGHHPGARPLLRAAQPPGRCGAIHPRPAHPAGL</sequence>